<reference evidence="10" key="1">
    <citation type="submission" date="2008-08" db="EMBL/GenBank/DDBJ databases">
        <title>The complete genome sequence of Coprothermobacter proteolyticus strain ATCC 5245 / DSM 5265 / BT.</title>
        <authorList>
            <person name="Dodson R.J."/>
            <person name="Durkin A.S."/>
            <person name="Wu M."/>
            <person name="Eisen J."/>
            <person name="Sutton G."/>
        </authorList>
    </citation>
    <scope>NUCLEOTIDE SEQUENCE [LARGE SCALE GENOMIC DNA]</scope>
    <source>
        <strain evidence="10">ATCC 35245 / DSM 5265 / OCM 4 / BT</strain>
    </source>
</reference>
<dbReference type="PROSITE" id="PS00092">
    <property type="entry name" value="N6_MTASE"/>
    <property type="match status" value="1"/>
</dbReference>
<gene>
    <name evidence="9" type="ordered locus">COPRO5265_1447</name>
</gene>
<dbReference type="PANTHER" id="PTHR30481">
    <property type="entry name" value="DNA ADENINE METHYLASE"/>
    <property type="match status" value="1"/>
</dbReference>
<evidence type="ECO:0000256" key="4">
    <source>
        <dbReference type="ARBA" id="ARBA00022679"/>
    </source>
</evidence>
<evidence type="ECO:0000256" key="2">
    <source>
        <dbReference type="ARBA" id="ARBA00011900"/>
    </source>
</evidence>
<evidence type="ECO:0000256" key="7">
    <source>
        <dbReference type="PIRSR" id="PIRSR000398-1"/>
    </source>
</evidence>
<evidence type="ECO:0000256" key="5">
    <source>
        <dbReference type="ARBA" id="ARBA00022691"/>
    </source>
</evidence>
<feature type="binding site" evidence="7">
    <location>
        <position position="20"/>
    </location>
    <ligand>
        <name>S-adenosyl-L-methionine</name>
        <dbReference type="ChEBI" id="CHEBI:59789"/>
    </ligand>
</feature>
<dbReference type="REBASE" id="18905">
    <property type="entry name" value="M.Cpr5265ORF1447P"/>
</dbReference>
<dbReference type="InterPro" id="IPR012327">
    <property type="entry name" value="MeTrfase_D12"/>
</dbReference>
<dbReference type="SUPFAM" id="SSF53335">
    <property type="entry name" value="S-adenosyl-L-methionine-dependent methyltransferases"/>
    <property type="match status" value="1"/>
</dbReference>
<dbReference type="PIRSF" id="PIRSF000398">
    <property type="entry name" value="M_m6A_EcoRV"/>
    <property type="match status" value="1"/>
</dbReference>
<dbReference type="eggNOG" id="COG0338">
    <property type="taxonomic scope" value="Bacteria"/>
</dbReference>
<comment type="similarity">
    <text evidence="1 8">Belongs to the N(4)/N(6)-methyltransferase family.</text>
</comment>
<feature type="binding site" evidence="7">
    <location>
        <position position="211"/>
    </location>
    <ligand>
        <name>S-adenosyl-L-methionine</name>
        <dbReference type="ChEBI" id="CHEBI:59789"/>
    </ligand>
</feature>
<dbReference type="Gene3D" id="3.40.50.150">
    <property type="entry name" value="Vaccinia Virus protein VP39"/>
    <property type="match status" value="1"/>
</dbReference>
<dbReference type="InterPro" id="IPR023095">
    <property type="entry name" value="Ade_MeTrfase_dom_2"/>
</dbReference>
<dbReference type="NCBIfam" id="TIGR00571">
    <property type="entry name" value="dam"/>
    <property type="match status" value="1"/>
</dbReference>
<dbReference type="KEGG" id="cpo:COPRO5265_1447"/>
<organism evidence="9 10">
    <name type="scientific">Coprothermobacter proteolyticus (strain ATCC 35245 / DSM 5265 / OCM 4 / BT)</name>
    <dbReference type="NCBI Taxonomy" id="309798"/>
    <lineage>
        <taxon>Bacteria</taxon>
        <taxon>Pseudomonadati</taxon>
        <taxon>Coprothermobacterota</taxon>
        <taxon>Coprothermobacteria</taxon>
        <taxon>Coprothermobacterales</taxon>
        <taxon>Coprothermobacteraceae</taxon>
        <taxon>Coprothermobacter</taxon>
    </lineage>
</organism>
<dbReference type="GO" id="GO:1904047">
    <property type="term" value="F:S-adenosyl-L-methionine binding"/>
    <property type="evidence" value="ECO:0007669"/>
    <property type="project" value="TreeGrafter"/>
</dbReference>
<keyword evidence="4 8" id="KW-0808">Transferase</keyword>
<dbReference type="PANTHER" id="PTHR30481:SF3">
    <property type="entry name" value="DNA ADENINE METHYLASE"/>
    <property type="match status" value="1"/>
</dbReference>
<dbReference type="OrthoDB" id="9805629at2"/>
<dbReference type="Gene3D" id="1.10.1020.10">
    <property type="entry name" value="Adenine-specific Methyltransferase, Domain 2"/>
    <property type="match status" value="1"/>
</dbReference>
<dbReference type="GO" id="GO:0009007">
    <property type="term" value="F:site-specific DNA-methyltransferase (adenine-specific) activity"/>
    <property type="evidence" value="ECO:0007669"/>
    <property type="project" value="UniProtKB-UniRule"/>
</dbReference>
<proteinExistence type="inferred from homology"/>
<keyword evidence="3 8" id="KW-0489">Methyltransferase</keyword>
<evidence type="ECO:0000256" key="1">
    <source>
        <dbReference type="ARBA" id="ARBA00006594"/>
    </source>
</evidence>
<dbReference type="HOGENOM" id="CLU_063430_0_0_9"/>
<dbReference type="GO" id="GO:0043565">
    <property type="term" value="F:sequence-specific DNA binding"/>
    <property type="evidence" value="ECO:0007669"/>
    <property type="project" value="TreeGrafter"/>
</dbReference>
<dbReference type="EC" id="2.1.1.72" evidence="2 8"/>
<dbReference type="Pfam" id="PF02086">
    <property type="entry name" value="MethyltransfD12"/>
    <property type="match status" value="1"/>
</dbReference>
<dbReference type="PRINTS" id="PR00505">
    <property type="entry name" value="D12N6MTFRASE"/>
</dbReference>
<dbReference type="InterPro" id="IPR012263">
    <property type="entry name" value="M_m6A_EcoRV"/>
</dbReference>
<keyword evidence="5 8" id="KW-0949">S-adenosyl-L-methionine</keyword>
<dbReference type="GO" id="GO:0006298">
    <property type="term" value="P:mismatch repair"/>
    <property type="evidence" value="ECO:0007669"/>
    <property type="project" value="TreeGrafter"/>
</dbReference>
<dbReference type="RefSeq" id="WP_012543803.1">
    <property type="nucleotide sequence ID" value="NC_011295.1"/>
</dbReference>
<dbReference type="InterPro" id="IPR002052">
    <property type="entry name" value="DNA_methylase_N6_adenine_CS"/>
</dbReference>
<dbReference type="AlphaFoldDB" id="B5Y631"/>
<evidence type="ECO:0000256" key="8">
    <source>
        <dbReference type="RuleBase" id="RU361257"/>
    </source>
</evidence>
<evidence type="ECO:0000313" key="10">
    <source>
        <dbReference type="Proteomes" id="UP000001732"/>
    </source>
</evidence>
<reference evidence="9 10" key="2">
    <citation type="journal article" date="2014" name="Genome Announc.">
        <title>Complete Genome Sequence of Coprothermobacter proteolyticus DSM 5265.</title>
        <authorList>
            <person name="Alexiev A."/>
            <person name="Coil D.A."/>
            <person name="Badger J.H."/>
            <person name="Enticknap J."/>
            <person name="Ward N."/>
            <person name="Robb F.T."/>
            <person name="Eisen J.A."/>
        </authorList>
    </citation>
    <scope>NUCLEOTIDE SEQUENCE [LARGE SCALE GENOMIC DNA]</scope>
    <source>
        <strain evidence="10">ATCC 35245 / DSM 5265 / OCM 4 / BT</strain>
    </source>
</reference>
<feature type="binding site" evidence="7">
    <location>
        <position position="24"/>
    </location>
    <ligand>
        <name>S-adenosyl-L-methionine</name>
        <dbReference type="ChEBI" id="CHEBI:59789"/>
    </ligand>
</feature>
<dbReference type="InterPro" id="IPR029063">
    <property type="entry name" value="SAM-dependent_MTases_sf"/>
</dbReference>
<evidence type="ECO:0000313" key="9">
    <source>
        <dbReference type="EMBL" id="ACI17151.1"/>
    </source>
</evidence>
<accession>B5Y631</accession>
<dbReference type="GO" id="GO:0009307">
    <property type="term" value="P:DNA restriction-modification system"/>
    <property type="evidence" value="ECO:0007669"/>
    <property type="project" value="InterPro"/>
</dbReference>
<keyword evidence="10" id="KW-1185">Reference proteome</keyword>
<feature type="binding site" evidence="7">
    <location>
        <position position="74"/>
    </location>
    <ligand>
        <name>S-adenosyl-L-methionine</name>
        <dbReference type="ChEBI" id="CHEBI:59789"/>
    </ligand>
</feature>
<name>B5Y631_COPPD</name>
<evidence type="ECO:0000256" key="6">
    <source>
        <dbReference type="ARBA" id="ARBA00047942"/>
    </source>
</evidence>
<evidence type="ECO:0000256" key="3">
    <source>
        <dbReference type="ARBA" id="ARBA00022603"/>
    </source>
</evidence>
<dbReference type="Proteomes" id="UP000001732">
    <property type="component" value="Chromosome"/>
</dbReference>
<comment type="catalytic activity">
    <reaction evidence="6 8">
        <text>a 2'-deoxyadenosine in DNA + S-adenosyl-L-methionine = an N(6)-methyl-2'-deoxyadenosine in DNA + S-adenosyl-L-homocysteine + H(+)</text>
        <dbReference type="Rhea" id="RHEA:15197"/>
        <dbReference type="Rhea" id="RHEA-COMP:12418"/>
        <dbReference type="Rhea" id="RHEA-COMP:12419"/>
        <dbReference type="ChEBI" id="CHEBI:15378"/>
        <dbReference type="ChEBI" id="CHEBI:57856"/>
        <dbReference type="ChEBI" id="CHEBI:59789"/>
        <dbReference type="ChEBI" id="CHEBI:90615"/>
        <dbReference type="ChEBI" id="CHEBI:90616"/>
        <dbReference type="EC" id="2.1.1.72"/>
    </reaction>
</comment>
<sequence>MRKTAFNDVSVTLARPFVKWAGGKAQLLDTFRDYYPRALQTGRVKRYIEPFVGGGAVLFDILQSYNVKEAFVFDINEDLINAYNVVKYCVNELIEILSFLEREYLRADEEERKHMYYDIRNLYNNANKQPGLNVERAAQFIFLNHTCFNGLYRVNKAGLFNVPAGRYKNPKIYDEENLYSVSNVLKKVSIFAADYKASLNYVDKDSFVYIDPPYRPLTATARFTSYSRYDFTDDDQIELAQVFREMNKMGALLMLSNSDPKNVDLNDSFFDELYKDFHIYRVYAKRSINAKADGRASISELIVTNYKVKRGVYEI</sequence>
<dbReference type="EMBL" id="CP001145">
    <property type="protein sequence ID" value="ACI17151.1"/>
    <property type="molecule type" value="Genomic_DNA"/>
</dbReference>
<dbReference type="STRING" id="309798.COPRO5265_1447"/>
<protein>
    <recommendedName>
        <fullName evidence="2 8">Site-specific DNA-methyltransferase (adenine-specific)</fullName>
        <ecNumber evidence="2 8">2.1.1.72</ecNumber>
    </recommendedName>
</protein>
<dbReference type="GO" id="GO:0032259">
    <property type="term" value="P:methylation"/>
    <property type="evidence" value="ECO:0007669"/>
    <property type="project" value="UniProtKB-KW"/>
</dbReference>